<dbReference type="SUPFAM" id="SSF53474">
    <property type="entry name" value="alpha/beta-Hydrolases"/>
    <property type="match status" value="1"/>
</dbReference>
<evidence type="ECO:0000259" key="2">
    <source>
        <dbReference type="Pfam" id="PF12146"/>
    </source>
</evidence>
<proteinExistence type="predicted"/>
<dbReference type="InterPro" id="IPR022742">
    <property type="entry name" value="Hydrolase_4"/>
</dbReference>
<gene>
    <name evidence="3" type="ORF">NNL22_09725</name>
</gene>
<dbReference type="AlphaFoldDB" id="A0A9E8HH89"/>
<dbReference type="Gene3D" id="3.40.50.1820">
    <property type="entry name" value="alpha/beta hydrolase"/>
    <property type="match status" value="1"/>
</dbReference>
<reference evidence="3" key="1">
    <citation type="submission" date="2022-07" db="EMBL/GenBank/DDBJ databases">
        <title>Alkalimarinus sp. nov., isolated from gut of a Alitta virens.</title>
        <authorList>
            <person name="Yang A.I."/>
            <person name="Shin N.-R."/>
        </authorList>
    </citation>
    <scope>NUCLEOTIDE SEQUENCE</scope>
    <source>
        <strain evidence="3">FA028</strain>
    </source>
</reference>
<evidence type="ECO:0000313" key="4">
    <source>
        <dbReference type="Proteomes" id="UP001164472"/>
    </source>
</evidence>
<dbReference type="KEGG" id="asem:NNL22_09725"/>
<feature type="domain" description="Serine aminopeptidase S33" evidence="2">
    <location>
        <begin position="121"/>
        <end position="241"/>
    </location>
</feature>
<evidence type="ECO:0000256" key="1">
    <source>
        <dbReference type="SAM" id="Phobius"/>
    </source>
</evidence>
<dbReference type="InterPro" id="IPR029058">
    <property type="entry name" value="AB_hydrolase_fold"/>
</dbReference>
<dbReference type="Pfam" id="PF12146">
    <property type="entry name" value="Hydrolase_4"/>
    <property type="match status" value="1"/>
</dbReference>
<name>A0A9E8HH89_9ALTE</name>
<evidence type="ECO:0000313" key="3">
    <source>
        <dbReference type="EMBL" id="UZW73332.1"/>
    </source>
</evidence>
<accession>A0A9E8HH89</accession>
<dbReference type="Proteomes" id="UP001164472">
    <property type="component" value="Chromosome"/>
</dbReference>
<dbReference type="RefSeq" id="WP_251809474.1">
    <property type="nucleotide sequence ID" value="NZ_CP101527.1"/>
</dbReference>
<keyword evidence="1" id="KW-0472">Membrane</keyword>
<sequence length="495" mass="54915">MKRTIFNLFKATIFKSLQIVISSVIGAAILYIYLMSTRPDLNLWHTIKLDEEFTAEDKAVSTFDDYLALENRLFDQLEQEVYDKSATGPQYALNRFDAGSLADPTSYARNWNRSFILAPEQPRGGVLLVHGLSDSPYSLRTVAQALFDQGFYVLGLRMPGHGTAPSGLIHTSWQDMAAAVRLAATHVSQNIGSEMPISIVGYSMGAAQAVNYALTALKDHALPQVSSLVLISPAIGVSSAASLAVWQSRLSIIPGLEKLAWNDIGPEYDPYKYNSFAVNAGDQMYRLTQAINKKLSQLNEAGRQGEFPRTLAIMSVIDATVSTQAVVTHLFDKVDNSDNQLVIYDINRNESYTPFIKKDPIDDYRHILNHSSLNFNLTLLSDQSTDTDRLVAHKWVRVSENGNPEASTQPTTESTDLIWPRHVYSLSHVALPFPPNDPFYGATPEHSNGLNIGKLETKGEKGLLNIAASDMLRLRYNPFYNNMQSTMISFIESAP</sequence>
<feature type="transmembrane region" description="Helical" evidence="1">
    <location>
        <begin position="12"/>
        <end position="34"/>
    </location>
</feature>
<organism evidence="3 4">
    <name type="scientific">Alkalimarinus sediminis</name>
    <dbReference type="NCBI Taxonomy" id="1632866"/>
    <lineage>
        <taxon>Bacteria</taxon>
        <taxon>Pseudomonadati</taxon>
        <taxon>Pseudomonadota</taxon>
        <taxon>Gammaproteobacteria</taxon>
        <taxon>Alteromonadales</taxon>
        <taxon>Alteromonadaceae</taxon>
        <taxon>Alkalimarinus</taxon>
    </lineage>
</organism>
<keyword evidence="4" id="KW-1185">Reference proteome</keyword>
<dbReference type="EMBL" id="CP101527">
    <property type="protein sequence ID" value="UZW73332.1"/>
    <property type="molecule type" value="Genomic_DNA"/>
</dbReference>
<keyword evidence="1" id="KW-1133">Transmembrane helix</keyword>
<dbReference type="PANTHER" id="PTHR11614">
    <property type="entry name" value="PHOSPHOLIPASE-RELATED"/>
    <property type="match status" value="1"/>
</dbReference>
<dbReference type="InterPro" id="IPR051044">
    <property type="entry name" value="MAG_DAG_Lipase"/>
</dbReference>
<protein>
    <submittedName>
        <fullName evidence="3">Lysophospholipase</fullName>
    </submittedName>
</protein>
<keyword evidence="1" id="KW-0812">Transmembrane</keyword>